<reference evidence="12 13" key="1">
    <citation type="submission" date="2016-02" db="EMBL/GenBank/DDBJ databases">
        <title>Genome sequence of Clostridium tepidiprofundi DSM 19306.</title>
        <authorList>
            <person name="Poehlein A."/>
            <person name="Daniel R."/>
        </authorList>
    </citation>
    <scope>NUCLEOTIDE SEQUENCE [LARGE SCALE GENOMIC DNA]</scope>
    <source>
        <strain evidence="12 13">DSM 19306</strain>
    </source>
</reference>
<dbReference type="InterPro" id="IPR004821">
    <property type="entry name" value="Cyt_trans-like"/>
</dbReference>
<comment type="caution">
    <text evidence="12">The sequence shown here is derived from an EMBL/GenBank/DDBJ whole genome shotgun (WGS) entry which is preliminary data.</text>
</comment>
<proteinExistence type="inferred from homology"/>
<dbReference type="EMBL" id="LTBA01000015">
    <property type="protein sequence ID" value="KYH34495.1"/>
    <property type="molecule type" value="Genomic_DNA"/>
</dbReference>
<accession>A0A151B3K9</accession>
<feature type="domain" description="Cytidyltransferase-like" evidence="11">
    <location>
        <begin position="6"/>
        <end position="173"/>
    </location>
</feature>
<dbReference type="EC" id="2.7.7.18" evidence="10"/>
<evidence type="ECO:0000256" key="6">
    <source>
        <dbReference type="ARBA" id="ARBA00022741"/>
    </source>
</evidence>
<keyword evidence="5 10" id="KW-0548">Nucleotidyltransferase</keyword>
<dbReference type="RefSeq" id="WP_066824952.1">
    <property type="nucleotide sequence ID" value="NZ_LTBA01000015.1"/>
</dbReference>
<gene>
    <name evidence="12" type="primary">nadD_2</name>
    <name evidence="10" type="synonym">nadD</name>
    <name evidence="12" type="ORF">CLTEP_15430</name>
</gene>
<dbReference type="PATRIC" id="fig|1121338.3.peg.1588"/>
<dbReference type="PANTHER" id="PTHR39321:SF3">
    <property type="entry name" value="PHOSPHOPANTETHEINE ADENYLYLTRANSFERASE"/>
    <property type="match status" value="1"/>
</dbReference>
<evidence type="ECO:0000313" key="13">
    <source>
        <dbReference type="Proteomes" id="UP000075531"/>
    </source>
</evidence>
<dbReference type="OrthoDB" id="5295945at2"/>
<evidence type="ECO:0000256" key="1">
    <source>
        <dbReference type="ARBA" id="ARBA00002324"/>
    </source>
</evidence>
<evidence type="ECO:0000256" key="7">
    <source>
        <dbReference type="ARBA" id="ARBA00022840"/>
    </source>
</evidence>
<keyword evidence="7 10" id="KW-0067">ATP-binding</keyword>
<name>A0A151B3K9_9CLOT</name>
<protein>
    <recommendedName>
        <fullName evidence="10">Probable nicotinate-nucleotide adenylyltransferase</fullName>
        <ecNumber evidence="10">2.7.7.18</ecNumber>
    </recommendedName>
    <alternativeName>
        <fullName evidence="10">Deamido-NAD(+) diphosphorylase</fullName>
    </alternativeName>
    <alternativeName>
        <fullName evidence="10">Deamido-NAD(+) pyrophosphorylase</fullName>
    </alternativeName>
    <alternativeName>
        <fullName evidence="10">Nicotinate mononucleotide adenylyltransferase</fullName>
        <shortName evidence="10">NaMN adenylyltransferase</shortName>
    </alternativeName>
</protein>
<dbReference type="CDD" id="cd02165">
    <property type="entry name" value="NMNAT"/>
    <property type="match status" value="1"/>
</dbReference>
<comment type="function">
    <text evidence="1 10">Catalyzes the reversible adenylation of nicotinate mononucleotide (NaMN) to nicotinic acid adenine dinucleotide (NaAD).</text>
</comment>
<evidence type="ECO:0000256" key="5">
    <source>
        <dbReference type="ARBA" id="ARBA00022695"/>
    </source>
</evidence>
<dbReference type="NCBIfam" id="TIGR00125">
    <property type="entry name" value="cyt_tran_rel"/>
    <property type="match status" value="1"/>
</dbReference>
<evidence type="ECO:0000259" key="11">
    <source>
        <dbReference type="Pfam" id="PF01467"/>
    </source>
</evidence>
<dbReference type="NCBIfam" id="NF000840">
    <property type="entry name" value="PRK00071.1-3"/>
    <property type="match status" value="1"/>
</dbReference>
<dbReference type="InterPro" id="IPR005248">
    <property type="entry name" value="NadD/NMNAT"/>
</dbReference>
<sequence>MIKKAIFGGTFDPIHNGHIQVAYEAMYKLKLDKVIFMPSGNPPHKQESKVTDSNIRCRLVEAAIQHEKNFDISYYEVNKCELSYTYETVKHFKQSEPNTEWYFIAGADCLIDIDSWYNVEGILDYCDFVVFNRTEYSIEDILIQKAKVEKIYNKKIIFIDEHILQISSTDIRNKIKNNRSASYLVPHDAYKLIKELNLYK</sequence>
<evidence type="ECO:0000256" key="3">
    <source>
        <dbReference type="ARBA" id="ARBA00022642"/>
    </source>
</evidence>
<evidence type="ECO:0000256" key="4">
    <source>
        <dbReference type="ARBA" id="ARBA00022679"/>
    </source>
</evidence>
<keyword evidence="3 10" id="KW-0662">Pyridine nucleotide biosynthesis</keyword>
<comment type="pathway">
    <text evidence="2 10">Cofactor biosynthesis; NAD(+) biosynthesis; deamido-NAD(+) from nicotinate D-ribonucleotide: step 1/1.</text>
</comment>
<keyword evidence="4 10" id="KW-0808">Transferase</keyword>
<dbReference type="SUPFAM" id="SSF52374">
    <property type="entry name" value="Nucleotidylyl transferase"/>
    <property type="match status" value="1"/>
</dbReference>
<keyword evidence="13" id="KW-1185">Reference proteome</keyword>
<dbReference type="NCBIfam" id="TIGR00482">
    <property type="entry name" value="nicotinate (nicotinamide) nucleotide adenylyltransferase"/>
    <property type="match status" value="1"/>
</dbReference>
<keyword evidence="6 10" id="KW-0547">Nucleotide-binding</keyword>
<evidence type="ECO:0000256" key="2">
    <source>
        <dbReference type="ARBA" id="ARBA00005019"/>
    </source>
</evidence>
<dbReference type="Proteomes" id="UP000075531">
    <property type="component" value="Unassembled WGS sequence"/>
</dbReference>
<dbReference type="Gene3D" id="3.40.50.620">
    <property type="entry name" value="HUPs"/>
    <property type="match status" value="1"/>
</dbReference>
<evidence type="ECO:0000256" key="10">
    <source>
        <dbReference type="HAMAP-Rule" id="MF_00244"/>
    </source>
</evidence>
<evidence type="ECO:0000256" key="9">
    <source>
        <dbReference type="ARBA" id="ARBA00048721"/>
    </source>
</evidence>
<evidence type="ECO:0000313" key="12">
    <source>
        <dbReference type="EMBL" id="KYH34495.1"/>
    </source>
</evidence>
<dbReference type="GO" id="GO:0004515">
    <property type="term" value="F:nicotinate-nucleotide adenylyltransferase activity"/>
    <property type="evidence" value="ECO:0007669"/>
    <property type="project" value="UniProtKB-UniRule"/>
</dbReference>
<dbReference type="UniPathway" id="UPA00253">
    <property type="reaction ID" value="UER00332"/>
</dbReference>
<comment type="catalytic activity">
    <reaction evidence="9 10">
        <text>nicotinate beta-D-ribonucleotide + ATP + H(+) = deamido-NAD(+) + diphosphate</text>
        <dbReference type="Rhea" id="RHEA:22860"/>
        <dbReference type="ChEBI" id="CHEBI:15378"/>
        <dbReference type="ChEBI" id="CHEBI:30616"/>
        <dbReference type="ChEBI" id="CHEBI:33019"/>
        <dbReference type="ChEBI" id="CHEBI:57502"/>
        <dbReference type="ChEBI" id="CHEBI:58437"/>
        <dbReference type="EC" id="2.7.7.18"/>
    </reaction>
</comment>
<dbReference type="GO" id="GO:0005524">
    <property type="term" value="F:ATP binding"/>
    <property type="evidence" value="ECO:0007669"/>
    <property type="project" value="UniProtKB-KW"/>
</dbReference>
<evidence type="ECO:0000256" key="8">
    <source>
        <dbReference type="ARBA" id="ARBA00023027"/>
    </source>
</evidence>
<dbReference type="GO" id="GO:0009435">
    <property type="term" value="P:NAD+ biosynthetic process"/>
    <property type="evidence" value="ECO:0007669"/>
    <property type="project" value="UniProtKB-UniRule"/>
</dbReference>
<organism evidence="12 13">
    <name type="scientific">Clostridium tepidiprofundi DSM 19306</name>
    <dbReference type="NCBI Taxonomy" id="1121338"/>
    <lineage>
        <taxon>Bacteria</taxon>
        <taxon>Bacillati</taxon>
        <taxon>Bacillota</taxon>
        <taxon>Clostridia</taxon>
        <taxon>Eubacteriales</taxon>
        <taxon>Clostridiaceae</taxon>
        <taxon>Clostridium</taxon>
    </lineage>
</organism>
<dbReference type="STRING" id="1121338.CLTEP_15430"/>
<dbReference type="Pfam" id="PF01467">
    <property type="entry name" value="CTP_transf_like"/>
    <property type="match status" value="1"/>
</dbReference>
<dbReference type="HAMAP" id="MF_00244">
    <property type="entry name" value="NaMN_adenylyltr"/>
    <property type="match status" value="1"/>
</dbReference>
<dbReference type="AlphaFoldDB" id="A0A151B3K9"/>
<comment type="similarity">
    <text evidence="10">Belongs to the NadD family.</text>
</comment>
<dbReference type="PANTHER" id="PTHR39321">
    <property type="entry name" value="NICOTINATE-NUCLEOTIDE ADENYLYLTRANSFERASE-RELATED"/>
    <property type="match status" value="1"/>
</dbReference>
<keyword evidence="8 10" id="KW-0520">NAD</keyword>
<dbReference type="InterPro" id="IPR014729">
    <property type="entry name" value="Rossmann-like_a/b/a_fold"/>
</dbReference>